<dbReference type="InterPro" id="IPR011008">
    <property type="entry name" value="Dimeric_a/b-barrel"/>
</dbReference>
<dbReference type="Pfam" id="PF07978">
    <property type="entry name" value="NIPSNAP"/>
    <property type="match status" value="1"/>
</dbReference>
<evidence type="ECO:0000313" key="2">
    <source>
        <dbReference type="EMBL" id="NUU59981.1"/>
    </source>
</evidence>
<evidence type="ECO:0000259" key="1">
    <source>
        <dbReference type="Pfam" id="PF07978"/>
    </source>
</evidence>
<dbReference type="EMBL" id="JABWCS010000195">
    <property type="protein sequence ID" value="NUU59981.1"/>
    <property type="molecule type" value="Genomic_DNA"/>
</dbReference>
<gene>
    <name evidence="2" type="ORF">HPT30_06410</name>
</gene>
<comment type="caution">
    <text evidence="2">The sequence shown here is derived from an EMBL/GenBank/DDBJ whole genome shotgun (WGS) entry which is preliminary data.</text>
</comment>
<dbReference type="Proteomes" id="UP000564806">
    <property type="component" value="Unassembled WGS sequence"/>
</dbReference>
<dbReference type="InterPro" id="IPR012577">
    <property type="entry name" value="NIPSNAP"/>
</dbReference>
<sequence length="110" mass="13288">MLYELRVYHVIPGRMQSILDRFRDGTISIFAKHHMKVTEFWVEADESTNRLYYVLEHKDLAAREQNFKAFQEDQEWLELKERTEQNGPLHERIDVVYLKKADFFPDGVRN</sequence>
<proteinExistence type="predicted"/>
<organism evidence="2 3">
    <name type="scientific">Paenibacillus agri</name>
    <dbReference type="NCBI Taxonomy" id="2744309"/>
    <lineage>
        <taxon>Bacteria</taxon>
        <taxon>Bacillati</taxon>
        <taxon>Bacillota</taxon>
        <taxon>Bacilli</taxon>
        <taxon>Bacillales</taxon>
        <taxon>Paenibacillaceae</taxon>
        <taxon>Paenibacillus</taxon>
    </lineage>
</organism>
<dbReference type="RefSeq" id="WP_175370594.1">
    <property type="nucleotide sequence ID" value="NZ_JABWCS010000195.1"/>
</dbReference>
<protein>
    <submittedName>
        <fullName evidence="2">NIPSNAP family protein</fullName>
    </submittedName>
</protein>
<name>A0A850EPL1_9BACL</name>
<dbReference type="Gene3D" id="3.30.70.100">
    <property type="match status" value="1"/>
</dbReference>
<dbReference type="AlphaFoldDB" id="A0A850EPL1"/>
<accession>A0A850EPL1</accession>
<feature type="domain" description="NIPSNAP" evidence="1">
    <location>
        <begin position="3"/>
        <end position="86"/>
    </location>
</feature>
<dbReference type="SUPFAM" id="SSF54909">
    <property type="entry name" value="Dimeric alpha+beta barrel"/>
    <property type="match status" value="1"/>
</dbReference>
<keyword evidence="3" id="KW-1185">Reference proteome</keyword>
<reference evidence="2" key="1">
    <citation type="submission" date="2020-06" db="EMBL/GenBank/DDBJ databases">
        <title>Paenibacillus sp. nov., isolated from soil.</title>
        <authorList>
            <person name="Seo Y.L."/>
        </authorList>
    </citation>
    <scope>NUCLEOTIDE SEQUENCE [LARGE SCALE GENOMIC DNA]</scope>
    <source>
        <strain evidence="2">JW14</strain>
    </source>
</reference>
<evidence type="ECO:0000313" key="3">
    <source>
        <dbReference type="Proteomes" id="UP000564806"/>
    </source>
</evidence>